<accession>A0A1I3B985</accession>
<dbReference type="PROSITE" id="PS51318">
    <property type="entry name" value="TAT"/>
    <property type="match status" value="1"/>
</dbReference>
<protein>
    <recommendedName>
        <fullName evidence="3">DUF1264 domain-containing protein</fullName>
    </recommendedName>
</protein>
<evidence type="ECO:0008006" key="3">
    <source>
        <dbReference type="Google" id="ProtNLM"/>
    </source>
</evidence>
<dbReference type="InterPro" id="IPR006311">
    <property type="entry name" value="TAT_signal"/>
</dbReference>
<evidence type="ECO:0000313" key="1">
    <source>
        <dbReference type="EMBL" id="SFH58251.1"/>
    </source>
</evidence>
<dbReference type="STRING" id="1576369.SAMN05421753_101285"/>
<dbReference type="InterPro" id="IPR010686">
    <property type="entry name" value="OBAP-like"/>
</dbReference>
<dbReference type="EMBL" id="FOQD01000001">
    <property type="protein sequence ID" value="SFH58251.1"/>
    <property type="molecule type" value="Genomic_DNA"/>
</dbReference>
<dbReference type="Proteomes" id="UP000199518">
    <property type="component" value="Unassembled WGS sequence"/>
</dbReference>
<dbReference type="PANTHER" id="PTHR31360">
    <property type="match status" value="1"/>
</dbReference>
<evidence type="ECO:0000313" key="2">
    <source>
        <dbReference type="Proteomes" id="UP000199518"/>
    </source>
</evidence>
<dbReference type="Pfam" id="PF06884">
    <property type="entry name" value="DUF1264"/>
    <property type="match status" value="1"/>
</dbReference>
<reference evidence="2" key="1">
    <citation type="submission" date="2016-10" db="EMBL/GenBank/DDBJ databases">
        <authorList>
            <person name="Varghese N."/>
            <person name="Submissions S."/>
        </authorList>
    </citation>
    <scope>NUCLEOTIDE SEQUENCE [LARGE SCALE GENOMIC DNA]</scope>
    <source>
        <strain evidence="2">DSM 26348</strain>
    </source>
</reference>
<name>A0A1I3B985_9PLAN</name>
<dbReference type="AlphaFoldDB" id="A0A1I3B985"/>
<sequence>MNRRELLGAVGALGASVAMGAGQANADGHGHGAMSDDKMMAPVGNHHLHFCGIHCAKKDPRIQIVTQHYCGGVGDGMHQCLLYDSSAKNARLLGVEYIISDEAFRGLPDVEKKYWHPHTYEVLAGGLIAPGMKPDDEMTFMKALLTTWGKTWHTWPDPTTPIPMGEPLLMWSLTGDGQDDPKVIAARDEEFGVKTAEIRKKRIQGIGYDVPAVPAPKDIDVIGRQWTASGEDKPTKV</sequence>
<organism evidence="1 2">
    <name type="scientific">Planctomicrobium piriforme</name>
    <dbReference type="NCBI Taxonomy" id="1576369"/>
    <lineage>
        <taxon>Bacteria</taxon>
        <taxon>Pseudomonadati</taxon>
        <taxon>Planctomycetota</taxon>
        <taxon>Planctomycetia</taxon>
        <taxon>Planctomycetales</taxon>
        <taxon>Planctomycetaceae</taxon>
        <taxon>Planctomicrobium</taxon>
    </lineage>
</organism>
<keyword evidence="2" id="KW-1185">Reference proteome</keyword>
<dbReference type="PANTHER" id="PTHR31360:SF0">
    <property type="entry name" value="OIL BODY-ASSOCIATED PROTEIN 1B"/>
    <property type="match status" value="1"/>
</dbReference>
<dbReference type="RefSeq" id="WP_175516984.1">
    <property type="nucleotide sequence ID" value="NZ_FOQD01000001.1"/>
</dbReference>
<proteinExistence type="predicted"/>
<gene>
    <name evidence="1" type="ORF">SAMN05421753_101285</name>
</gene>